<evidence type="ECO:0000313" key="11">
    <source>
        <dbReference type="Proteomes" id="UP000294575"/>
    </source>
</evidence>
<dbReference type="Pfam" id="PF17805">
    <property type="entry name" value="AsnC_trans_reg2"/>
    <property type="match status" value="1"/>
</dbReference>
<dbReference type="InterPro" id="IPR040523">
    <property type="entry name" value="AsnC_trans_reg2"/>
</dbReference>
<comment type="subunit">
    <text evidence="4">Probably forms a complex composed of NirD, NirL, NirG and NirH. All proteins are required for the total conversion of siroheme to didecarboxysiroheme.</text>
</comment>
<feature type="domain" description="Siroheme decarboxylase AsnC-like ligand binding" evidence="8">
    <location>
        <begin position="67"/>
        <end position="153"/>
    </location>
</feature>
<dbReference type="EMBL" id="SNYK01000005">
    <property type="protein sequence ID" value="TDQ38148.1"/>
    <property type="molecule type" value="Genomic_DNA"/>
</dbReference>
<accession>A0A4R6TWD0</accession>
<dbReference type="Pfam" id="PF22451">
    <property type="entry name" value="NirdL-like_HTH"/>
    <property type="match status" value="1"/>
</dbReference>
<protein>
    <recommendedName>
        <fullName evidence="5">siroheme decarboxylase</fullName>
        <ecNumber evidence="5">4.1.1.111</ecNumber>
    </recommendedName>
</protein>
<dbReference type="InterPro" id="IPR053953">
    <property type="entry name" value="NirdL-like_HTH"/>
</dbReference>
<dbReference type="RefSeq" id="WP_101497159.1">
    <property type="nucleotide sequence ID" value="NZ_LNJZ01000008.1"/>
</dbReference>
<keyword evidence="11" id="KW-1185">Reference proteome</keyword>
<feature type="domain" description="Siroheme decarboxylase NirL-like HTH" evidence="9">
    <location>
        <begin position="15"/>
        <end position="56"/>
    </location>
</feature>
<dbReference type="OrthoDB" id="5568033at2"/>
<sequence length="167" mass="19041">MSGQLTQAQRETLWRLLEQGLPLVPQPYAALAQQAGCSEAQALAQVQDWQQQGLFRRFGVVVRHRLLGIDANCMLVLDIPDELVDAVGDRLAASPGVNLCYQRPRRPNWRYNLFCMVHGRCREAVVRHVDGLLEQHGLSQRPHHLLFSTRAFKQRGARYSMPEMLND</sequence>
<dbReference type="InterPro" id="IPR050684">
    <property type="entry name" value="HTH-Siroheme_Decarb"/>
</dbReference>
<evidence type="ECO:0000256" key="5">
    <source>
        <dbReference type="ARBA" id="ARBA00023471"/>
    </source>
</evidence>
<comment type="caution">
    <text evidence="10">The sequence shown here is derived from an EMBL/GenBank/DDBJ whole genome shotgun (WGS) entry which is preliminary data.</text>
</comment>
<evidence type="ECO:0000256" key="2">
    <source>
        <dbReference type="ARBA" id="ARBA00023444"/>
    </source>
</evidence>
<dbReference type="PANTHER" id="PTHR43413:SF1">
    <property type="entry name" value="SIROHEME DECARBOXYLASE NIRL SUBUNIT"/>
    <property type="match status" value="1"/>
</dbReference>
<dbReference type="EC" id="4.1.1.111" evidence="5"/>
<organism evidence="10 11">
    <name type="scientific">Thiopseudomonas denitrificans</name>
    <dbReference type="NCBI Taxonomy" id="1501432"/>
    <lineage>
        <taxon>Bacteria</taxon>
        <taxon>Pseudomonadati</taxon>
        <taxon>Pseudomonadota</taxon>
        <taxon>Gammaproteobacteria</taxon>
        <taxon>Pseudomonadales</taxon>
        <taxon>Pseudomonadaceae</taxon>
        <taxon>Thiopseudomonas</taxon>
    </lineage>
</organism>
<proteinExistence type="inferred from homology"/>
<reference evidence="10 11" key="1">
    <citation type="submission" date="2019-03" db="EMBL/GenBank/DDBJ databases">
        <title>Genomic Encyclopedia of Type Strains, Phase IV (KMG-IV): sequencing the most valuable type-strain genomes for metagenomic binning, comparative biology and taxonomic classification.</title>
        <authorList>
            <person name="Goeker M."/>
        </authorList>
    </citation>
    <scope>NUCLEOTIDE SEQUENCE [LARGE SCALE GENOMIC DNA]</scope>
    <source>
        <strain evidence="10 11">DSM 28679</strain>
    </source>
</reference>
<comment type="pathway">
    <text evidence="2">Porphyrin-containing compound metabolism.</text>
</comment>
<evidence type="ECO:0000313" key="10">
    <source>
        <dbReference type="EMBL" id="TDQ38148.1"/>
    </source>
</evidence>
<gene>
    <name evidence="10" type="ORF">DFQ45_10559</name>
</gene>
<evidence type="ECO:0000256" key="1">
    <source>
        <dbReference type="ARBA" id="ARBA00023239"/>
    </source>
</evidence>
<dbReference type="GO" id="GO:0016829">
    <property type="term" value="F:lyase activity"/>
    <property type="evidence" value="ECO:0007669"/>
    <property type="project" value="UniProtKB-KW"/>
</dbReference>
<evidence type="ECO:0000256" key="3">
    <source>
        <dbReference type="ARBA" id="ARBA00023457"/>
    </source>
</evidence>
<dbReference type="Gene3D" id="3.30.70.3460">
    <property type="match status" value="1"/>
</dbReference>
<evidence type="ECO:0000256" key="7">
    <source>
        <dbReference type="ARBA" id="ARBA00048470"/>
    </source>
</evidence>
<dbReference type="Proteomes" id="UP000294575">
    <property type="component" value="Unassembled WGS sequence"/>
</dbReference>
<dbReference type="AlphaFoldDB" id="A0A4R6TWD0"/>
<name>A0A4R6TWD0_9GAMM</name>
<comment type="function">
    <text evidence="6">Involved in heme d1 biosynthesis. Catalyzes the decarboxylation of siroheme into didecarboxysiroheme.</text>
</comment>
<keyword evidence="1" id="KW-0456">Lyase</keyword>
<evidence type="ECO:0000256" key="4">
    <source>
        <dbReference type="ARBA" id="ARBA00023465"/>
    </source>
</evidence>
<comment type="catalytic activity">
    <reaction evidence="7">
        <text>siroheme + 2 H(+) = 12,18-didecarboxysiroheme + 2 CO2</text>
        <dbReference type="Rhea" id="RHEA:19093"/>
        <dbReference type="ChEBI" id="CHEBI:15378"/>
        <dbReference type="ChEBI" id="CHEBI:16526"/>
        <dbReference type="ChEBI" id="CHEBI:60052"/>
        <dbReference type="ChEBI" id="CHEBI:140497"/>
        <dbReference type="EC" id="4.1.1.111"/>
    </reaction>
</comment>
<evidence type="ECO:0000259" key="8">
    <source>
        <dbReference type="Pfam" id="PF17805"/>
    </source>
</evidence>
<dbReference type="PANTHER" id="PTHR43413">
    <property type="entry name" value="TRANSCRIPTIONAL REGULATOR, ASNC FAMILY"/>
    <property type="match status" value="1"/>
</dbReference>
<evidence type="ECO:0000256" key="6">
    <source>
        <dbReference type="ARBA" id="ARBA00045291"/>
    </source>
</evidence>
<comment type="similarity">
    <text evidence="3">Belongs to the Ahb/Nir family.</text>
</comment>
<evidence type="ECO:0000259" key="9">
    <source>
        <dbReference type="Pfam" id="PF22451"/>
    </source>
</evidence>